<dbReference type="InterPro" id="IPR036237">
    <property type="entry name" value="Xyl_isomerase-like_sf"/>
</dbReference>
<dbReference type="RefSeq" id="WP_102113754.1">
    <property type="nucleotide sequence ID" value="NZ_BMGN01000006.1"/>
</dbReference>
<reference evidence="2 3" key="1">
    <citation type="submission" date="2017-12" db="EMBL/GenBank/DDBJ databases">
        <title>Genomes of bacteria within cyanobacterial aggregates.</title>
        <authorList>
            <person name="Cai H."/>
        </authorList>
    </citation>
    <scope>NUCLEOTIDE SEQUENCE [LARGE SCALE GENOMIC DNA]</scope>
    <source>
        <strain evidence="2 3">TH16</strain>
    </source>
</reference>
<proteinExistence type="predicted"/>
<evidence type="ECO:0000313" key="2">
    <source>
        <dbReference type="EMBL" id="AUN32209.1"/>
    </source>
</evidence>
<organism evidence="2 3">
    <name type="scientific">Niveispirillum cyanobacteriorum</name>
    <dbReference type="NCBI Taxonomy" id="1612173"/>
    <lineage>
        <taxon>Bacteria</taxon>
        <taxon>Pseudomonadati</taxon>
        <taxon>Pseudomonadota</taxon>
        <taxon>Alphaproteobacteria</taxon>
        <taxon>Rhodospirillales</taxon>
        <taxon>Azospirillaceae</taxon>
        <taxon>Niveispirillum</taxon>
    </lineage>
</organism>
<name>A0A2K9NGH7_9PROT</name>
<dbReference type="KEGG" id="ncb:C0V82_17550"/>
<dbReference type="InterPro" id="IPR030823">
    <property type="entry name" value="IolE/MocC"/>
</dbReference>
<evidence type="ECO:0000259" key="1">
    <source>
        <dbReference type="Pfam" id="PF01261"/>
    </source>
</evidence>
<gene>
    <name evidence="2" type="primary">iolE</name>
    <name evidence="2" type="ORF">C0V82_17550</name>
</gene>
<dbReference type="Proteomes" id="UP000234752">
    <property type="component" value="Chromosome eg_2"/>
</dbReference>
<dbReference type="OrthoDB" id="9804047at2"/>
<protein>
    <submittedName>
        <fullName evidence="2">Myo-inosose-2 dehydratase</fullName>
    </submittedName>
</protein>
<dbReference type="PANTHER" id="PTHR12110:SF41">
    <property type="entry name" value="INOSOSE DEHYDRATASE"/>
    <property type="match status" value="1"/>
</dbReference>
<accession>A0A2K9NGH7</accession>
<dbReference type="PANTHER" id="PTHR12110">
    <property type="entry name" value="HYDROXYPYRUVATE ISOMERASE"/>
    <property type="match status" value="1"/>
</dbReference>
<sequence>MSIRFGVSPIAWINDDMPELGGDTPLSTVLSDTRDIGFTGIELGGRFPRDPAVLRDLLGSYDLDLVGGWYSGNLLVQDAQAEIAALQPHLALLKALGTDVFVFAETSNAIHCRKEIPLNDTPSLNEAEWVQFGARLTEVSDYLKGQGMRMAYHHHLGTVVERPADLDAFLRHTGPSVGLTVDTGHAVLGGVDPLALLRDHPERVAHVHCKDYRRDVFARVRETGMSFLDGVLAGMFTVPGDGGIDFGAVMRTLADIGYSGWVIVEAEQDPAIAPPADYGRIGIRTLTDAATAAGLTIVGRGA</sequence>
<dbReference type="NCBIfam" id="TIGR04379">
    <property type="entry name" value="myo_inos_iolE"/>
    <property type="match status" value="1"/>
</dbReference>
<dbReference type="InterPro" id="IPR050312">
    <property type="entry name" value="IolE/XylAMocC-like"/>
</dbReference>
<feature type="domain" description="Xylose isomerase-like TIM barrel" evidence="1">
    <location>
        <begin position="32"/>
        <end position="279"/>
    </location>
</feature>
<dbReference type="Pfam" id="PF01261">
    <property type="entry name" value="AP_endonuc_2"/>
    <property type="match status" value="1"/>
</dbReference>
<dbReference type="Gene3D" id="3.20.20.150">
    <property type="entry name" value="Divalent-metal-dependent TIM barrel enzymes"/>
    <property type="match status" value="1"/>
</dbReference>
<keyword evidence="3" id="KW-1185">Reference proteome</keyword>
<dbReference type="AlphaFoldDB" id="A0A2K9NGH7"/>
<evidence type="ECO:0000313" key="3">
    <source>
        <dbReference type="Proteomes" id="UP000234752"/>
    </source>
</evidence>
<dbReference type="InterPro" id="IPR013022">
    <property type="entry name" value="Xyl_isomerase-like_TIM-brl"/>
</dbReference>
<dbReference type="EMBL" id="CP025612">
    <property type="protein sequence ID" value="AUN32209.1"/>
    <property type="molecule type" value="Genomic_DNA"/>
</dbReference>
<dbReference type="SUPFAM" id="SSF51658">
    <property type="entry name" value="Xylose isomerase-like"/>
    <property type="match status" value="1"/>
</dbReference>